<feature type="region of interest" description="Disordered" evidence="1">
    <location>
        <begin position="222"/>
        <end position="292"/>
    </location>
</feature>
<accession>A0A1D2MWR5</accession>
<organism evidence="2 3">
    <name type="scientific">Orchesella cincta</name>
    <name type="common">Springtail</name>
    <name type="synonym">Podura cincta</name>
    <dbReference type="NCBI Taxonomy" id="48709"/>
    <lineage>
        <taxon>Eukaryota</taxon>
        <taxon>Metazoa</taxon>
        <taxon>Ecdysozoa</taxon>
        <taxon>Arthropoda</taxon>
        <taxon>Hexapoda</taxon>
        <taxon>Collembola</taxon>
        <taxon>Entomobryomorpha</taxon>
        <taxon>Entomobryoidea</taxon>
        <taxon>Orchesellidae</taxon>
        <taxon>Orchesellinae</taxon>
        <taxon>Orchesella</taxon>
    </lineage>
</organism>
<evidence type="ECO:0000313" key="3">
    <source>
        <dbReference type="Proteomes" id="UP000094527"/>
    </source>
</evidence>
<protein>
    <submittedName>
        <fullName evidence="2">Uncharacterized protein</fullName>
    </submittedName>
</protein>
<sequence>MYKSEDAAGHRTTIGFTALERLTRSRSSSSIYNSDACDSPRSWLAGPSVLASLIFVTNKPPSSLSVEHCDLIRNSISPVRMNNKMLHRGPLDRLTTFTHLPVLSTCVLLLIQFQIFHALPTSVASLSSFSSVQTSVNTQEASPSSFVYSPTYSYSSYRPYALQQYAASVAHPNSVYSSQSVSPLSESKLGQLIKERETIQLNNAEKKVTIVEIDQEIPSQKLNRAQQPRLSPLPLPVPENEKKPSEEVLAEEQRSVELSYPPPFAPELDPQYERRQSGLGPISLLDQAGPFW</sequence>
<gene>
    <name evidence="2" type="ORF">Ocin01_09192</name>
</gene>
<proteinExistence type="predicted"/>
<dbReference type="EMBL" id="LJIJ01000438">
    <property type="protein sequence ID" value="ODM97486.1"/>
    <property type="molecule type" value="Genomic_DNA"/>
</dbReference>
<comment type="caution">
    <text evidence="2">The sequence shown here is derived from an EMBL/GenBank/DDBJ whole genome shotgun (WGS) entry which is preliminary data.</text>
</comment>
<keyword evidence="3" id="KW-1185">Reference proteome</keyword>
<name>A0A1D2MWR5_ORCCI</name>
<feature type="compositionally biased region" description="Basic and acidic residues" evidence="1">
    <location>
        <begin position="239"/>
        <end position="255"/>
    </location>
</feature>
<evidence type="ECO:0000313" key="2">
    <source>
        <dbReference type="EMBL" id="ODM97486.1"/>
    </source>
</evidence>
<evidence type="ECO:0000256" key="1">
    <source>
        <dbReference type="SAM" id="MobiDB-lite"/>
    </source>
</evidence>
<dbReference type="Proteomes" id="UP000094527">
    <property type="component" value="Unassembled WGS sequence"/>
</dbReference>
<dbReference type="AlphaFoldDB" id="A0A1D2MWR5"/>
<reference evidence="2 3" key="1">
    <citation type="journal article" date="2016" name="Genome Biol. Evol.">
        <title>Gene Family Evolution Reflects Adaptation to Soil Environmental Stressors in the Genome of the Collembolan Orchesella cincta.</title>
        <authorList>
            <person name="Faddeeva-Vakhrusheva A."/>
            <person name="Derks M.F."/>
            <person name="Anvar S.Y."/>
            <person name="Agamennone V."/>
            <person name="Suring W."/>
            <person name="Smit S."/>
            <person name="van Straalen N.M."/>
            <person name="Roelofs D."/>
        </authorList>
    </citation>
    <scope>NUCLEOTIDE SEQUENCE [LARGE SCALE GENOMIC DNA]</scope>
    <source>
        <tissue evidence="2">Mixed pool</tissue>
    </source>
</reference>